<dbReference type="PaxDb" id="3218-PP1S83_226V6.1"/>
<name>A0A2K1JC40_PHYPA</name>
<dbReference type="Gramene" id="Pp3c15_5620V3.1">
    <property type="protein sequence ID" value="Pp3c15_5620V3.1"/>
    <property type="gene ID" value="Pp3c15_5620"/>
</dbReference>
<evidence type="ECO:0000313" key="2">
    <source>
        <dbReference type="EMBL" id="PNR39091.1"/>
    </source>
</evidence>
<dbReference type="EnsemblPlants" id="Pp3c15_5620V3.1">
    <property type="protein sequence ID" value="Pp3c15_5620V3.1"/>
    <property type="gene ID" value="Pp3c15_5620"/>
</dbReference>
<reference evidence="2 4" key="1">
    <citation type="journal article" date="2008" name="Science">
        <title>The Physcomitrella genome reveals evolutionary insights into the conquest of land by plants.</title>
        <authorList>
            <person name="Rensing S."/>
            <person name="Lang D."/>
            <person name="Zimmer A."/>
            <person name="Terry A."/>
            <person name="Salamov A."/>
            <person name="Shapiro H."/>
            <person name="Nishiyama T."/>
            <person name="Perroud P.-F."/>
            <person name="Lindquist E."/>
            <person name="Kamisugi Y."/>
            <person name="Tanahashi T."/>
            <person name="Sakakibara K."/>
            <person name="Fujita T."/>
            <person name="Oishi K."/>
            <person name="Shin-I T."/>
            <person name="Kuroki Y."/>
            <person name="Toyoda A."/>
            <person name="Suzuki Y."/>
            <person name="Hashimoto A."/>
            <person name="Yamaguchi K."/>
            <person name="Sugano A."/>
            <person name="Kohara Y."/>
            <person name="Fujiyama A."/>
            <person name="Anterola A."/>
            <person name="Aoki S."/>
            <person name="Ashton N."/>
            <person name="Barbazuk W.B."/>
            <person name="Barker E."/>
            <person name="Bennetzen J."/>
            <person name="Bezanilla M."/>
            <person name="Blankenship R."/>
            <person name="Cho S.H."/>
            <person name="Dutcher S."/>
            <person name="Estelle M."/>
            <person name="Fawcett J.A."/>
            <person name="Gundlach H."/>
            <person name="Hanada K."/>
            <person name="Heyl A."/>
            <person name="Hicks K.A."/>
            <person name="Hugh J."/>
            <person name="Lohr M."/>
            <person name="Mayer K."/>
            <person name="Melkozernov A."/>
            <person name="Murata T."/>
            <person name="Nelson D."/>
            <person name="Pils B."/>
            <person name="Prigge M."/>
            <person name="Reiss B."/>
            <person name="Renner T."/>
            <person name="Rombauts S."/>
            <person name="Rushton P."/>
            <person name="Sanderfoot A."/>
            <person name="Schween G."/>
            <person name="Shiu S.-H."/>
            <person name="Stueber K."/>
            <person name="Theodoulou F.L."/>
            <person name="Tu H."/>
            <person name="Van de Peer Y."/>
            <person name="Verrier P.J."/>
            <person name="Waters E."/>
            <person name="Wood A."/>
            <person name="Yang L."/>
            <person name="Cove D."/>
            <person name="Cuming A."/>
            <person name="Hasebe M."/>
            <person name="Lucas S."/>
            <person name="Mishler D.B."/>
            <person name="Reski R."/>
            <person name="Grigoriev I."/>
            <person name="Quatrano R.S."/>
            <person name="Boore J.L."/>
        </authorList>
    </citation>
    <scope>NUCLEOTIDE SEQUENCE [LARGE SCALE GENOMIC DNA]</scope>
    <source>
        <strain evidence="3 4">cv. Gransden 2004</strain>
    </source>
</reference>
<dbReference type="AlphaFoldDB" id="A0A2K1JC40"/>
<dbReference type="PANTHER" id="PTHR36317">
    <property type="entry name" value="PROTEIN MULTIPLE CHLOROPLAST DIVISION SITE 1"/>
    <property type="match status" value="1"/>
</dbReference>
<dbReference type="InterPro" id="IPR034572">
    <property type="entry name" value="MCD1"/>
</dbReference>
<dbReference type="Proteomes" id="UP000006727">
    <property type="component" value="Chromosome 15"/>
</dbReference>
<dbReference type="RefSeq" id="XP_024396890.1">
    <property type="nucleotide sequence ID" value="XM_024541122.2"/>
</dbReference>
<dbReference type="GO" id="GO:0009706">
    <property type="term" value="C:chloroplast inner membrane"/>
    <property type="evidence" value="ECO:0000318"/>
    <property type="project" value="GO_Central"/>
</dbReference>
<evidence type="ECO:0000313" key="4">
    <source>
        <dbReference type="Proteomes" id="UP000006727"/>
    </source>
</evidence>
<reference evidence="3" key="3">
    <citation type="submission" date="2020-12" db="UniProtKB">
        <authorList>
            <consortium name="EnsemblPlants"/>
        </authorList>
    </citation>
    <scope>IDENTIFICATION</scope>
</reference>
<dbReference type="Gramene" id="Pp3c15_5620V3.2">
    <property type="protein sequence ID" value="Pp3c15_5620V3.2"/>
    <property type="gene ID" value="Pp3c15_5620"/>
</dbReference>
<evidence type="ECO:0000313" key="3">
    <source>
        <dbReference type="EnsemblPlants" id="Pp3c15_5620V3.1"/>
    </source>
</evidence>
<keyword evidence="4" id="KW-1185">Reference proteome</keyword>
<organism evidence="2">
    <name type="scientific">Physcomitrium patens</name>
    <name type="common">Spreading-leaved earth moss</name>
    <name type="synonym">Physcomitrella patens</name>
    <dbReference type="NCBI Taxonomy" id="3218"/>
    <lineage>
        <taxon>Eukaryota</taxon>
        <taxon>Viridiplantae</taxon>
        <taxon>Streptophyta</taxon>
        <taxon>Embryophyta</taxon>
        <taxon>Bryophyta</taxon>
        <taxon>Bryophytina</taxon>
        <taxon>Bryopsida</taxon>
        <taxon>Funariidae</taxon>
        <taxon>Funariales</taxon>
        <taxon>Funariaceae</taxon>
        <taxon>Physcomitrium</taxon>
    </lineage>
</organism>
<proteinExistence type="predicted"/>
<dbReference type="GeneID" id="112292542"/>
<evidence type="ECO:0000256" key="1">
    <source>
        <dbReference type="SAM" id="MobiDB-lite"/>
    </source>
</evidence>
<accession>A0A2K1JC40</accession>
<protein>
    <recommendedName>
        <fullName evidence="5">Protein MULTIPLE CHLOROPLAST DIVISION SITE 1</fullName>
    </recommendedName>
</protein>
<dbReference type="PANTHER" id="PTHR36317:SF1">
    <property type="entry name" value="PROTEIN MULTIPLE CHLOROPLAST DIVISION SITE 1"/>
    <property type="match status" value="1"/>
</dbReference>
<evidence type="ECO:0008006" key="5">
    <source>
        <dbReference type="Google" id="ProtNLM"/>
    </source>
</evidence>
<gene>
    <name evidence="3" type="primary">LOC112292542</name>
    <name evidence="2" type="ORF">PHYPA_019369</name>
</gene>
<dbReference type="STRING" id="3218.A0A2K1JC40"/>
<dbReference type="GO" id="GO:0010020">
    <property type="term" value="P:chloroplast fission"/>
    <property type="evidence" value="ECO:0000318"/>
    <property type="project" value="GO_Central"/>
</dbReference>
<dbReference type="OrthoDB" id="1927797at2759"/>
<reference evidence="2 4" key="2">
    <citation type="journal article" date="2018" name="Plant J.">
        <title>The Physcomitrella patens chromosome-scale assembly reveals moss genome structure and evolution.</title>
        <authorList>
            <person name="Lang D."/>
            <person name="Ullrich K.K."/>
            <person name="Murat F."/>
            <person name="Fuchs J."/>
            <person name="Jenkins J."/>
            <person name="Haas F.B."/>
            <person name="Piednoel M."/>
            <person name="Gundlach H."/>
            <person name="Van Bel M."/>
            <person name="Meyberg R."/>
            <person name="Vives C."/>
            <person name="Morata J."/>
            <person name="Symeonidi A."/>
            <person name="Hiss M."/>
            <person name="Muchero W."/>
            <person name="Kamisugi Y."/>
            <person name="Saleh O."/>
            <person name="Blanc G."/>
            <person name="Decker E.L."/>
            <person name="van Gessel N."/>
            <person name="Grimwood J."/>
            <person name="Hayes R.D."/>
            <person name="Graham S.W."/>
            <person name="Gunter L.E."/>
            <person name="McDaniel S.F."/>
            <person name="Hoernstein S.N.W."/>
            <person name="Larsson A."/>
            <person name="Li F.W."/>
            <person name="Perroud P.F."/>
            <person name="Phillips J."/>
            <person name="Ranjan P."/>
            <person name="Rokshar D.S."/>
            <person name="Rothfels C.J."/>
            <person name="Schneider L."/>
            <person name="Shu S."/>
            <person name="Stevenson D.W."/>
            <person name="Thummler F."/>
            <person name="Tillich M."/>
            <person name="Villarreal Aguilar J.C."/>
            <person name="Widiez T."/>
            <person name="Wong G.K."/>
            <person name="Wymore A."/>
            <person name="Zhang Y."/>
            <person name="Zimmer A.D."/>
            <person name="Quatrano R.S."/>
            <person name="Mayer K.F.X."/>
            <person name="Goodstein D."/>
            <person name="Casacuberta J.M."/>
            <person name="Vandepoele K."/>
            <person name="Reski R."/>
            <person name="Cuming A.C."/>
            <person name="Tuskan G.A."/>
            <person name="Maumus F."/>
            <person name="Salse J."/>
            <person name="Schmutz J."/>
            <person name="Rensing S.A."/>
        </authorList>
    </citation>
    <scope>NUCLEOTIDE SEQUENCE [LARGE SCALE GENOMIC DNA]</scope>
    <source>
        <strain evidence="3 4">cv. Gransden 2004</strain>
    </source>
</reference>
<dbReference type="EMBL" id="ABEU02000015">
    <property type="protein sequence ID" value="PNR39091.1"/>
    <property type="molecule type" value="Genomic_DNA"/>
</dbReference>
<dbReference type="KEGG" id="ppp:112292542"/>
<sequence>MFQGVHMRRCEVWASPSHATQICTNSLGRRSPSRLAVLCRLRGLGRLCQCTDAMVVICPLSDISLKISCNESLQSSRFTSRVWGKIGMKQSNGRTRDVCVVNATRRNVEESRTASVNDETSEGLREEMLVSSLVDEAPQIGRGVPMNLAARVGVTAAVVMMAILGFVAKPRNENGGGSVSDLIKRGQLRSDRGDGKALKYEDPFNNPFIGGKSEKENSLVKMYGRLFRVAPIKLTDEKRVIHQNRRVQAYRWKRPVVFLSEGEPVPEGVDPEEVRWIPTNHPFATTANYIDEDLAQQNVMQVRGVPSRLKAEHEALRKKMMEAASKEPAFKLPDSSVDQWGSPPSAGEVSDSEIEGERGETRRLDRRRSPSGTNGSPRLRNIDGSDLLNEPQ</sequence>
<feature type="region of interest" description="Disordered" evidence="1">
    <location>
        <begin position="327"/>
        <end position="392"/>
    </location>
</feature>
<dbReference type="EnsemblPlants" id="Pp3c15_5620V3.2">
    <property type="protein sequence ID" value="Pp3c15_5620V3.2"/>
    <property type="gene ID" value="Pp3c15_5620"/>
</dbReference>